<protein>
    <submittedName>
        <fullName evidence="1">Radical SAM protein</fullName>
    </submittedName>
</protein>
<accession>A0A3E2NXH1</accession>
<dbReference type="Gene3D" id="3.80.30.30">
    <property type="match status" value="1"/>
</dbReference>
<dbReference type="GO" id="GO:0003913">
    <property type="term" value="F:DNA photolyase activity"/>
    <property type="evidence" value="ECO:0007669"/>
    <property type="project" value="TreeGrafter"/>
</dbReference>
<dbReference type="GO" id="GO:0051539">
    <property type="term" value="F:4 iron, 4 sulfur cluster binding"/>
    <property type="evidence" value="ECO:0007669"/>
    <property type="project" value="TreeGrafter"/>
</dbReference>
<organism evidence="1 2">
    <name type="scientific">Mucilaginibacter terrenus</name>
    <dbReference type="NCBI Taxonomy" id="2482727"/>
    <lineage>
        <taxon>Bacteria</taxon>
        <taxon>Pseudomonadati</taxon>
        <taxon>Bacteroidota</taxon>
        <taxon>Sphingobacteriia</taxon>
        <taxon>Sphingobacteriales</taxon>
        <taxon>Sphingobacteriaceae</taxon>
        <taxon>Mucilaginibacter</taxon>
    </lineage>
</organism>
<dbReference type="OrthoDB" id="9787095at2"/>
<dbReference type="PANTHER" id="PTHR37822:SF2">
    <property type="entry name" value="SPORE PHOTOPRODUCT LYASE"/>
    <property type="match status" value="1"/>
</dbReference>
<dbReference type="AlphaFoldDB" id="A0A3E2NXH1"/>
<sequence length="367" mass="41885">MELLDILNDITTEARELNGEEKSFKLWMPKRVVFTADALEQAYGQKIYERIKELNLNIEIAKNNRITGLRGKDERETYRIAKNTLAIVNAPPSAFNLRPIPPSADWQFHLAEGCPAHCQYCYLAGSLSGPPAIRVFANLPQILENTIKFESLNQVTSFEASCYTDPLSLEHLTGGLAESINHFADRPNTHLRFVTKFDNVSGLLNLNHQGRTRFRSSLNADVIARKLEGGTPNVSVRIKALRKMALPRQQGGGGYPIGVVLAPIMPIPDWELHYSKLMDELELNLNFEIDLTFELITHRFTPGSRDILMEWYPNTSLDFSETNRAIKRNKFGGHKYVFVKELMKELKSFFEAEIARRFPNARILYWT</sequence>
<dbReference type="InterPro" id="IPR049539">
    <property type="entry name" value="SPL"/>
</dbReference>
<dbReference type="Pfam" id="PF20903">
    <property type="entry name" value="SPL"/>
    <property type="match status" value="1"/>
</dbReference>
<gene>
    <name evidence="1" type="ORF">DYU05_08990</name>
</gene>
<reference evidence="1 2" key="1">
    <citation type="submission" date="2018-08" db="EMBL/GenBank/DDBJ databases">
        <title>Mucilaginibacter terrae sp. nov., isolated from manganese diggings.</title>
        <authorList>
            <person name="Huang Y."/>
            <person name="Zhou Z."/>
        </authorList>
    </citation>
    <scope>NUCLEOTIDE SEQUENCE [LARGE SCALE GENOMIC DNA]</scope>
    <source>
        <strain evidence="1 2">ZH6</strain>
    </source>
</reference>
<dbReference type="PANTHER" id="PTHR37822">
    <property type="entry name" value="SPORE PHOTOPRODUCT LYASE-RELATED"/>
    <property type="match status" value="1"/>
</dbReference>
<dbReference type="RefSeq" id="WP_117382612.1">
    <property type="nucleotide sequence ID" value="NZ_QWDE01000001.1"/>
</dbReference>
<evidence type="ECO:0000313" key="1">
    <source>
        <dbReference type="EMBL" id="RFZ85715.1"/>
    </source>
</evidence>
<evidence type="ECO:0000313" key="2">
    <source>
        <dbReference type="Proteomes" id="UP000260823"/>
    </source>
</evidence>
<dbReference type="GO" id="GO:1904047">
    <property type="term" value="F:S-adenosyl-L-methionine binding"/>
    <property type="evidence" value="ECO:0007669"/>
    <property type="project" value="TreeGrafter"/>
</dbReference>
<dbReference type="EMBL" id="QWDE01000001">
    <property type="protein sequence ID" value="RFZ85715.1"/>
    <property type="molecule type" value="Genomic_DNA"/>
</dbReference>
<name>A0A3E2NXH1_9SPHI</name>
<dbReference type="Proteomes" id="UP000260823">
    <property type="component" value="Unassembled WGS sequence"/>
</dbReference>
<comment type="caution">
    <text evidence="1">The sequence shown here is derived from an EMBL/GenBank/DDBJ whole genome shotgun (WGS) entry which is preliminary data.</text>
</comment>
<dbReference type="Gene3D" id="3.40.50.12110">
    <property type="match status" value="1"/>
</dbReference>
<proteinExistence type="predicted"/>
<keyword evidence="2" id="KW-1185">Reference proteome</keyword>
<dbReference type="GO" id="GO:0042601">
    <property type="term" value="C:endospore-forming forespore"/>
    <property type="evidence" value="ECO:0007669"/>
    <property type="project" value="TreeGrafter"/>
</dbReference>